<evidence type="ECO:0000313" key="2">
    <source>
        <dbReference type="Proteomes" id="UP001195483"/>
    </source>
</evidence>
<reference evidence="1" key="2">
    <citation type="journal article" date="2021" name="Genome Biol. Evol.">
        <title>Developing a high-quality reference genome for a parasitic bivalve with doubly uniparental inheritance (Bivalvia: Unionida).</title>
        <authorList>
            <person name="Smith C.H."/>
        </authorList>
    </citation>
    <scope>NUCLEOTIDE SEQUENCE</scope>
    <source>
        <strain evidence="1">CHS0354</strain>
        <tissue evidence="1">Mantle</tissue>
    </source>
</reference>
<reference evidence="1" key="3">
    <citation type="submission" date="2023-05" db="EMBL/GenBank/DDBJ databases">
        <authorList>
            <person name="Smith C.H."/>
        </authorList>
    </citation>
    <scope>NUCLEOTIDE SEQUENCE</scope>
    <source>
        <strain evidence="1">CHS0354</strain>
        <tissue evidence="1">Mantle</tissue>
    </source>
</reference>
<organism evidence="1 2">
    <name type="scientific">Potamilus streckersoni</name>
    <dbReference type="NCBI Taxonomy" id="2493646"/>
    <lineage>
        <taxon>Eukaryota</taxon>
        <taxon>Metazoa</taxon>
        <taxon>Spiralia</taxon>
        <taxon>Lophotrochozoa</taxon>
        <taxon>Mollusca</taxon>
        <taxon>Bivalvia</taxon>
        <taxon>Autobranchia</taxon>
        <taxon>Heteroconchia</taxon>
        <taxon>Palaeoheterodonta</taxon>
        <taxon>Unionida</taxon>
        <taxon>Unionoidea</taxon>
        <taxon>Unionidae</taxon>
        <taxon>Ambleminae</taxon>
        <taxon>Lampsilini</taxon>
        <taxon>Potamilus</taxon>
    </lineage>
</organism>
<evidence type="ECO:0000313" key="1">
    <source>
        <dbReference type="EMBL" id="KAK3611134.1"/>
    </source>
</evidence>
<dbReference type="Proteomes" id="UP001195483">
    <property type="component" value="Unassembled WGS sequence"/>
</dbReference>
<name>A0AAE0TJK8_9BIVA</name>
<dbReference type="AlphaFoldDB" id="A0AAE0TJK8"/>
<reference evidence="1" key="1">
    <citation type="journal article" date="2021" name="Genome Biol. Evol.">
        <title>A High-Quality Reference Genome for a Parasitic Bivalve with Doubly Uniparental Inheritance (Bivalvia: Unionida).</title>
        <authorList>
            <person name="Smith C.H."/>
        </authorList>
    </citation>
    <scope>NUCLEOTIDE SEQUENCE</scope>
    <source>
        <strain evidence="1">CHS0354</strain>
    </source>
</reference>
<keyword evidence="2" id="KW-1185">Reference proteome</keyword>
<gene>
    <name evidence="1" type="ORF">CHS0354_014878</name>
</gene>
<sequence length="116" mass="13150">MVAGKGERIMYVFLAPTSSFSTERNIIIKPVKTIEVRVSHATFAYHCFTCLCSQNANVINRAFVFHTPNSSCDRCTQSMSFHIDQNMSLTNKSVSVSVLHRPVLEICRKYPELNSF</sequence>
<dbReference type="EMBL" id="JAEAOA010000912">
    <property type="protein sequence ID" value="KAK3611134.1"/>
    <property type="molecule type" value="Genomic_DNA"/>
</dbReference>
<comment type="caution">
    <text evidence="1">The sequence shown here is derived from an EMBL/GenBank/DDBJ whole genome shotgun (WGS) entry which is preliminary data.</text>
</comment>
<proteinExistence type="predicted"/>
<protein>
    <submittedName>
        <fullName evidence="1">Uncharacterized protein</fullName>
    </submittedName>
</protein>
<accession>A0AAE0TJK8</accession>